<protein>
    <submittedName>
        <fullName evidence="2">Steroid 5-alpha reductase</fullName>
    </submittedName>
</protein>
<keyword evidence="3" id="KW-1185">Reference proteome</keyword>
<evidence type="ECO:0000313" key="3">
    <source>
        <dbReference type="Proteomes" id="UP000017747"/>
    </source>
</evidence>
<dbReference type="InterPro" id="IPR010721">
    <property type="entry name" value="UstE-like"/>
</dbReference>
<gene>
    <name evidence="2" type="ORF">T472_0202025</name>
</gene>
<organism evidence="2 3">
    <name type="scientific">Youngiibacter fragilis 232.1</name>
    <dbReference type="NCBI Taxonomy" id="994573"/>
    <lineage>
        <taxon>Bacteria</taxon>
        <taxon>Bacillati</taxon>
        <taxon>Bacillota</taxon>
        <taxon>Clostridia</taxon>
        <taxon>Eubacteriales</taxon>
        <taxon>Clostridiaceae</taxon>
        <taxon>Youngiibacter</taxon>
    </lineage>
</organism>
<keyword evidence="1" id="KW-0812">Transmembrane</keyword>
<reference evidence="2 3" key="1">
    <citation type="journal article" date="2014" name="Genome Announc.">
        <title>Genome Sequence of Youngiibacter fragilis, the Type Strain of the Genus Youngiibacter.</title>
        <authorList>
            <person name="Wawrik C.B."/>
            <person name="Callaghan A.V."/>
            <person name="Stamps B.W."/>
            <person name="Wawrik B."/>
        </authorList>
    </citation>
    <scope>NUCLEOTIDE SEQUENCE [LARGE SCALE GENOMIC DNA]</scope>
    <source>
        <strain evidence="2 3">232.1</strain>
    </source>
</reference>
<accession>V7I7X3</accession>
<dbReference type="STRING" id="994573.T472_0202025"/>
<sequence>MGIYFSTALVILTFFSLIFILAQIMKNNSIVDSFWGPSFLLAALWTYFVTSEAGTRSTAVTVLMAIYAIRLFAHITSRNWNKPEDYRYVAMRKRWGSKNPMLKAYLNVFLLQGVLSYLVALPIIAVNSSASQKLGILSYIGIATWIIGFLFESIGDSQLKSFKANPENKGRLMTEGLWSYTRHPNYFGEAAMWWGIFLISVSGLIEIPLIISPLIMTYLLVYVSGVPLLEKRYEGRADFKAYSERTNKFFPWFPKKQPG</sequence>
<name>V7I7X3_9CLOT</name>
<proteinExistence type="predicted"/>
<dbReference type="GO" id="GO:0016020">
    <property type="term" value="C:membrane"/>
    <property type="evidence" value="ECO:0007669"/>
    <property type="project" value="TreeGrafter"/>
</dbReference>
<evidence type="ECO:0000313" key="2">
    <source>
        <dbReference type="EMBL" id="ETA82285.1"/>
    </source>
</evidence>
<keyword evidence="1" id="KW-0472">Membrane</keyword>
<keyword evidence="1" id="KW-1133">Transmembrane helix</keyword>
<feature type="transmembrane region" description="Helical" evidence="1">
    <location>
        <begin position="104"/>
        <end position="124"/>
    </location>
</feature>
<dbReference type="eggNOG" id="COG3752">
    <property type="taxonomic scope" value="Bacteria"/>
</dbReference>
<feature type="transmembrane region" description="Helical" evidence="1">
    <location>
        <begin position="136"/>
        <end position="154"/>
    </location>
</feature>
<feature type="transmembrane region" description="Helical" evidence="1">
    <location>
        <begin position="29"/>
        <end position="48"/>
    </location>
</feature>
<dbReference type="Gene3D" id="1.20.120.1630">
    <property type="match status" value="1"/>
</dbReference>
<evidence type="ECO:0000256" key="1">
    <source>
        <dbReference type="SAM" id="Phobius"/>
    </source>
</evidence>
<dbReference type="OrthoDB" id="9779233at2"/>
<dbReference type="PATRIC" id="fig|994573.3.peg.378"/>
<dbReference type="Proteomes" id="UP000017747">
    <property type="component" value="Unassembled WGS sequence"/>
</dbReference>
<feature type="transmembrane region" description="Helical" evidence="1">
    <location>
        <begin position="6"/>
        <end position="22"/>
    </location>
</feature>
<dbReference type="EMBL" id="AXUN02000030">
    <property type="protein sequence ID" value="ETA82285.1"/>
    <property type="molecule type" value="Genomic_DNA"/>
</dbReference>
<dbReference type="PANTHER" id="PTHR32251:SF17">
    <property type="entry name" value="STEROID 5-ALPHA REDUCTASE C-TERMINAL DOMAIN-CONTAINING PROTEIN"/>
    <property type="match status" value="1"/>
</dbReference>
<dbReference type="AlphaFoldDB" id="V7I7X3"/>
<dbReference type="PROSITE" id="PS50244">
    <property type="entry name" value="S5A_REDUCTASE"/>
    <property type="match status" value="1"/>
</dbReference>
<dbReference type="PANTHER" id="PTHR32251">
    <property type="entry name" value="3-OXO-5-ALPHA-STEROID 4-DEHYDROGENASE"/>
    <property type="match status" value="1"/>
</dbReference>
<dbReference type="RefSeq" id="WP_023385014.1">
    <property type="nucleotide sequence ID" value="NZ_AXUN02000030.1"/>
</dbReference>
<dbReference type="Pfam" id="PF06966">
    <property type="entry name" value="DUF1295"/>
    <property type="match status" value="1"/>
</dbReference>
<comment type="caution">
    <text evidence="2">The sequence shown here is derived from an EMBL/GenBank/DDBJ whole genome shotgun (WGS) entry which is preliminary data.</text>
</comment>
<feature type="transmembrane region" description="Helical" evidence="1">
    <location>
        <begin position="186"/>
        <end position="205"/>
    </location>
</feature>